<dbReference type="RefSeq" id="WP_234865066.1">
    <property type="nucleotide sequence ID" value="NZ_JAKEVY010000002.1"/>
</dbReference>
<reference evidence="1 2" key="1">
    <citation type="submission" date="2022-01" db="EMBL/GenBank/DDBJ databases">
        <title>Flavihumibacter sp. nov., isolated from sediment of a river.</title>
        <authorList>
            <person name="Liu H."/>
        </authorList>
    </citation>
    <scope>NUCLEOTIDE SEQUENCE [LARGE SCALE GENOMIC DNA]</scope>
    <source>
        <strain evidence="1 2">RY-1</strain>
    </source>
</reference>
<organism evidence="1 2">
    <name type="scientific">Flavihumibacter fluminis</name>
    <dbReference type="NCBI Taxonomy" id="2909236"/>
    <lineage>
        <taxon>Bacteria</taxon>
        <taxon>Pseudomonadati</taxon>
        <taxon>Bacteroidota</taxon>
        <taxon>Chitinophagia</taxon>
        <taxon>Chitinophagales</taxon>
        <taxon>Chitinophagaceae</taxon>
        <taxon>Flavihumibacter</taxon>
    </lineage>
</organism>
<proteinExistence type="predicted"/>
<dbReference type="Proteomes" id="UP001200145">
    <property type="component" value="Unassembled WGS sequence"/>
</dbReference>
<dbReference type="EMBL" id="JAKEVY010000002">
    <property type="protein sequence ID" value="MCF1714412.1"/>
    <property type="molecule type" value="Genomic_DNA"/>
</dbReference>
<protein>
    <submittedName>
        <fullName evidence="1">Uncharacterized protein</fullName>
    </submittedName>
</protein>
<gene>
    <name evidence="1" type="ORF">L0U88_07210</name>
</gene>
<accession>A0ABS9BH44</accession>
<keyword evidence="2" id="KW-1185">Reference proteome</keyword>
<name>A0ABS9BH44_9BACT</name>
<sequence>MSTNLATELISYLRSNNNRIKNAEGMEIGINSDDELWTDLKVITLHQGPLAMSICTEEENITDFIEGFRITTLNDLFALNYTNSWMRYLNCGAEIEITPFEVEATLTFKIYKGHTTIRSLELHYYDEVYEHLTMFEDFKTYVDKNEKRLHFFAWNRFKKF</sequence>
<comment type="caution">
    <text evidence="1">The sequence shown here is derived from an EMBL/GenBank/DDBJ whole genome shotgun (WGS) entry which is preliminary data.</text>
</comment>
<evidence type="ECO:0000313" key="2">
    <source>
        <dbReference type="Proteomes" id="UP001200145"/>
    </source>
</evidence>
<evidence type="ECO:0000313" key="1">
    <source>
        <dbReference type="EMBL" id="MCF1714412.1"/>
    </source>
</evidence>